<dbReference type="Proteomes" id="UP001597182">
    <property type="component" value="Unassembled WGS sequence"/>
</dbReference>
<dbReference type="EMBL" id="JBHTMB010000171">
    <property type="protein sequence ID" value="MFD1235745.1"/>
    <property type="molecule type" value="Genomic_DNA"/>
</dbReference>
<dbReference type="InterPro" id="IPR011051">
    <property type="entry name" value="RmlC_Cupin_sf"/>
</dbReference>
<dbReference type="SUPFAM" id="SSF88713">
    <property type="entry name" value="Glycoside hydrolase/deacetylase"/>
    <property type="match status" value="1"/>
</dbReference>
<dbReference type="SUPFAM" id="SSF51182">
    <property type="entry name" value="RmlC-like cupins"/>
    <property type="match status" value="1"/>
</dbReference>
<gene>
    <name evidence="2" type="ORF">ACFQ34_20835</name>
</gene>
<dbReference type="PANTHER" id="PTHR43123">
    <property type="entry name" value="POLYSACCHARIDE DEACETYLASE-RELATED"/>
    <property type="match status" value="1"/>
</dbReference>
<dbReference type="InterPro" id="IPR002509">
    <property type="entry name" value="NODB_dom"/>
</dbReference>
<evidence type="ECO:0000313" key="3">
    <source>
        <dbReference type="Proteomes" id="UP001597182"/>
    </source>
</evidence>
<dbReference type="Pfam" id="PF01522">
    <property type="entry name" value="Polysacc_deac_1"/>
    <property type="match status" value="1"/>
</dbReference>
<dbReference type="Gene3D" id="3.20.20.370">
    <property type="entry name" value="Glycoside hydrolase/deacetylase"/>
    <property type="match status" value="1"/>
</dbReference>
<organism evidence="2 3">
    <name type="scientific">Pseudonocardia benzenivorans</name>
    <dbReference type="NCBI Taxonomy" id="228005"/>
    <lineage>
        <taxon>Bacteria</taxon>
        <taxon>Bacillati</taxon>
        <taxon>Actinomycetota</taxon>
        <taxon>Actinomycetes</taxon>
        <taxon>Pseudonocardiales</taxon>
        <taxon>Pseudonocardiaceae</taxon>
        <taxon>Pseudonocardia</taxon>
    </lineage>
</organism>
<evidence type="ECO:0000259" key="1">
    <source>
        <dbReference type="PROSITE" id="PS51677"/>
    </source>
</evidence>
<keyword evidence="3" id="KW-1185">Reference proteome</keyword>
<dbReference type="CDD" id="cd10977">
    <property type="entry name" value="CE4_PuuE_SpCDA1"/>
    <property type="match status" value="1"/>
</dbReference>
<evidence type="ECO:0000313" key="2">
    <source>
        <dbReference type="EMBL" id="MFD1235745.1"/>
    </source>
</evidence>
<dbReference type="Gene3D" id="2.60.120.10">
    <property type="entry name" value="Jelly Rolls"/>
    <property type="match status" value="1"/>
</dbReference>
<reference evidence="3" key="1">
    <citation type="journal article" date="2019" name="Int. J. Syst. Evol. Microbiol.">
        <title>The Global Catalogue of Microorganisms (GCM) 10K type strain sequencing project: providing services to taxonomists for standard genome sequencing and annotation.</title>
        <authorList>
            <consortium name="The Broad Institute Genomics Platform"/>
            <consortium name="The Broad Institute Genome Sequencing Center for Infectious Disease"/>
            <person name="Wu L."/>
            <person name="Ma J."/>
        </authorList>
    </citation>
    <scope>NUCLEOTIDE SEQUENCE [LARGE SCALE GENOMIC DNA]</scope>
    <source>
        <strain evidence="3">CCUG 49018</strain>
    </source>
</reference>
<dbReference type="PANTHER" id="PTHR43123:SF1">
    <property type="entry name" value="POLYSACCHARIDE DEACETYLASE-RELATED"/>
    <property type="match status" value="1"/>
</dbReference>
<feature type="domain" description="NodB homology" evidence="1">
    <location>
        <begin position="68"/>
        <end position="286"/>
    </location>
</feature>
<dbReference type="PROSITE" id="PS51677">
    <property type="entry name" value="NODB"/>
    <property type="match status" value="1"/>
</dbReference>
<dbReference type="InterPro" id="IPR011330">
    <property type="entry name" value="Glyco_hydro/deAcase_b/a-brl"/>
</dbReference>
<dbReference type="InterPro" id="IPR013096">
    <property type="entry name" value="Cupin_2"/>
</dbReference>
<comment type="caution">
    <text evidence="2">The sequence shown here is derived from an EMBL/GenBank/DDBJ whole genome shotgun (WGS) entry which is preliminary data.</text>
</comment>
<dbReference type="RefSeq" id="WP_339122554.1">
    <property type="nucleotide sequence ID" value="NZ_BAABKS010000017.1"/>
</dbReference>
<protein>
    <submittedName>
        <fullName evidence="2">Polysaccharide deacetylase family protein</fullName>
    </submittedName>
</protein>
<dbReference type="Pfam" id="PF07883">
    <property type="entry name" value="Cupin_2"/>
    <property type="match status" value="1"/>
</dbReference>
<name>A0ABW3VN39_9PSEU</name>
<accession>A0ABW3VN39</accession>
<dbReference type="InterPro" id="IPR014710">
    <property type="entry name" value="RmlC-like_jellyroll"/>
</dbReference>
<dbReference type="InterPro" id="IPR017625">
    <property type="entry name" value="PuuE"/>
</dbReference>
<proteinExistence type="predicted"/>
<sequence>MTGPGGRDVVGYGPTPPTRRWLGDDRLAISLVVNYEEGSERSLPAGDATQESLTEWGAYPFPDGVRNLAMESMYEYGSRVGVWRILDVLRRHGVPATFFACAQAFEMAPAVAEAVSAAGHEVCSHGWRWEEVFGLSEEEEREHIRMAVESLERTTGSRPVGWYCRYGPSERTRRLVVEEGGFLYDSDSYADDVPYEVDVDGTSHLVVPYTADTNDIQFWLADPLATSEQFFTYLKDAFDTLYRESAQAPRMMSVGLHCRIIGRPARIAGLERFVEYASGFDGVVFTTRERIARSWRASADGPVPASPVTVIPRAEATARAGEGSWATMLVDADTVPHATSTLGLSHVLPGESTALIRHTTEEVCLVVAGSGVLRTDLGDVAFTTGDTLHIPAGRPHAIVNTGDVPAEMVFSFPGARRPRTEEVTG</sequence>